<evidence type="ECO:0000256" key="1">
    <source>
        <dbReference type="SAM" id="MobiDB-lite"/>
    </source>
</evidence>
<proteinExistence type="predicted"/>
<name>A0A6C0LVK9_9ZZZZ</name>
<keyword evidence="2" id="KW-0812">Transmembrane</keyword>
<dbReference type="AlphaFoldDB" id="A0A6C0LVK9"/>
<feature type="region of interest" description="Disordered" evidence="1">
    <location>
        <begin position="456"/>
        <end position="475"/>
    </location>
</feature>
<feature type="compositionally biased region" description="Basic and acidic residues" evidence="1">
    <location>
        <begin position="460"/>
        <end position="475"/>
    </location>
</feature>
<organism evidence="3">
    <name type="scientific">viral metagenome</name>
    <dbReference type="NCBI Taxonomy" id="1070528"/>
    <lineage>
        <taxon>unclassified sequences</taxon>
        <taxon>metagenomes</taxon>
        <taxon>organismal metagenomes</taxon>
    </lineage>
</organism>
<keyword evidence="2" id="KW-1133">Transmembrane helix</keyword>
<feature type="transmembrane region" description="Helical" evidence="2">
    <location>
        <begin position="209"/>
        <end position="229"/>
    </location>
</feature>
<reference evidence="3" key="1">
    <citation type="journal article" date="2020" name="Nature">
        <title>Giant virus diversity and host interactions through global metagenomics.</title>
        <authorList>
            <person name="Schulz F."/>
            <person name="Roux S."/>
            <person name="Paez-Espino D."/>
            <person name="Jungbluth S."/>
            <person name="Walsh D.A."/>
            <person name="Denef V.J."/>
            <person name="McMahon K.D."/>
            <person name="Konstantinidis K.T."/>
            <person name="Eloe-Fadrosh E.A."/>
            <person name="Kyrpides N.C."/>
            <person name="Woyke T."/>
        </authorList>
    </citation>
    <scope>NUCLEOTIDE SEQUENCE</scope>
    <source>
        <strain evidence="3">GVMAG-S-1016713-123</strain>
    </source>
</reference>
<accession>A0A6C0LVK9</accession>
<protein>
    <submittedName>
        <fullName evidence="3">Uncharacterized protein</fullName>
    </submittedName>
</protein>
<feature type="transmembrane region" description="Helical" evidence="2">
    <location>
        <begin position="181"/>
        <end position="203"/>
    </location>
</feature>
<feature type="region of interest" description="Disordered" evidence="1">
    <location>
        <begin position="81"/>
        <end position="100"/>
    </location>
</feature>
<keyword evidence="2" id="KW-0472">Membrane</keyword>
<evidence type="ECO:0000256" key="2">
    <source>
        <dbReference type="SAM" id="Phobius"/>
    </source>
</evidence>
<sequence>MYMNNHLLRNNFPLINIPPLVHPNIVRWRDIASRYSSLIKRRYMLALRDSNAMNIELDEKRRLHITPFHEDINEIASDLNSDLEDSNSSCDGNETDDSTDDINIHETIENQNLTMWVEEEKSNVYSVKYKKLSYRSVEKSINKYYFDTNHNLSSALDILASYLKGQKIVYMESKHSCDRELNFLMMPAIFLSALATVCIGIEMDTQWKNILVASINATIAFLLSLVNYFKLDAAAEAHKTSSHQYDKLQSSIEFTSGSVLLFKNIHTEYNGNENVKVIKGNNAGNSLEKELKTKLNDVEQKIGDIKETNQFIIPRNIRYKYPTIYNTNVFSIIKKIEDYRKKMIIKLKNVKNGIRFYNAIQREKGLTEKQYTYLRSLYENKQHILDEILLIKSAFSVIDQIFRQEMHNAENHHSIFYWITCYLCQPKVVHPEHLNPFIRGLIDPFHYHEKKSLVNNNYNDKSKSKTTDYTMADRV</sequence>
<dbReference type="EMBL" id="MN740570">
    <property type="protein sequence ID" value="QHU34420.1"/>
    <property type="molecule type" value="Genomic_DNA"/>
</dbReference>
<evidence type="ECO:0000313" key="3">
    <source>
        <dbReference type="EMBL" id="QHU34420.1"/>
    </source>
</evidence>